<organism evidence="1 2">
    <name type="scientific">Penicillium atrosanguineum</name>
    <dbReference type="NCBI Taxonomy" id="1132637"/>
    <lineage>
        <taxon>Eukaryota</taxon>
        <taxon>Fungi</taxon>
        <taxon>Dikarya</taxon>
        <taxon>Ascomycota</taxon>
        <taxon>Pezizomycotina</taxon>
        <taxon>Eurotiomycetes</taxon>
        <taxon>Eurotiomycetidae</taxon>
        <taxon>Eurotiales</taxon>
        <taxon>Aspergillaceae</taxon>
        <taxon>Penicillium</taxon>
    </lineage>
</organism>
<dbReference type="AlphaFoldDB" id="A0A9W9U779"/>
<reference evidence="1" key="2">
    <citation type="journal article" date="2023" name="IMA Fungus">
        <title>Comparative genomic study of the Penicillium genus elucidates a diverse pangenome and 15 lateral gene transfer events.</title>
        <authorList>
            <person name="Petersen C."/>
            <person name="Sorensen T."/>
            <person name="Nielsen M.R."/>
            <person name="Sondergaard T.E."/>
            <person name="Sorensen J.L."/>
            <person name="Fitzpatrick D.A."/>
            <person name="Frisvad J.C."/>
            <person name="Nielsen K.L."/>
        </authorList>
    </citation>
    <scope>NUCLEOTIDE SEQUENCE</scope>
    <source>
        <strain evidence="1">IBT 21472</strain>
    </source>
</reference>
<gene>
    <name evidence="1" type="ORF">N7476_005002</name>
</gene>
<proteinExistence type="predicted"/>
<protein>
    <submittedName>
        <fullName evidence="1">Uncharacterized protein</fullName>
    </submittedName>
</protein>
<reference evidence="1" key="1">
    <citation type="submission" date="2022-12" db="EMBL/GenBank/DDBJ databases">
        <authorList>
            <person name="Petersen C."/>
        </authorList>
    </citation>
    <scope>NUCLEOTIDE SEQUENCE</scope>
    <source>
        <strain evidence="1">IBT 21472</strain>
    </source>
</reference>
<sequence>METDVVKGFDDVVLDAVLHEYHDPARADNARPGAAILADLAVLEEGMIREYGIVNFLPLSDTDPIVFMQQAEGSESRKALCYHQIYVMHLQEYARRLSLAAPEIELNTAMSAWFEER</sequence>
<dbReference type="Proteomes" id="UP001147746">
    <property type="component" value="Unassembled WGS sequence"/>
</dbReference>
<name>A0A9W9U779_9EURO</name>
<evidence type="ECO:0000313" key="2">
    <source>
        <dbReference type="Proteomes" id="UP001147746"/>
    </source>
</evidence>
<dbReference type="OrthoDB" id="4330819at2759"/>
<evidence type="ECO:0000313" key="1">
    <source>
        <dbReference type="EMBL" id="KAJ5318582.1"/>
    </source>
</evidence>
<accession>A0A9W9U779</accession>
<comment type="caution">
    <text evidence="1">The sequence shown here is derived from an EMBL/GenBank/DDBJ whole genome shotgun (WGS) entry which is preliminary data.</text>
</comment>
<keyword evidence="2" id="KW-1185">Reference proteome</keyword>
<dbReference type="EMBL" id="JAPZBO010000004">
    <property type="protein sequence ID" value="KAJ5318582.1"/>
    <property type="molecule type" value="Genomic_DNA"/>
</dbReference>